<sequence>MFDSLLWLPESQYKKIHPQVIEDLNLHRLYDRLMDISEENEALIYKICMDEETIRYRQAILTDFMDSPDFIKDLEMNLKEFYDLQSRNSKVTETHSNFYYLIDLVMTVDMSIRCAENLRQTLLYHQPTSQGLLGLLENVEHLIQEKEFKAMKQDLKNIQHIFRQIRGLEVSINMSPVMRAYEAQVTHITDHTFRYPGVFRKVATMSDSGLQFMGRYLKRYDAVFNMGKVHLDLMDEMEYGLREHRDILLEFLERYRKLDTKPFVSLLQEVTFYKASCDLLNTLRNQNLPICKPQILDASKRTMRLKDCYNIALAIHDQERSEETEAIIYNNMNMDEDGRIIILTGANRGGKTTITQAIGQIQIFGQLGLLVPAQEADLSLVDGVFTHFPVLEKETVHLGRFGKECEGFNRIFKLATSKSLLLLNESFSGTSYLESLKIAEEVVKAVKYKRMRMIYNTHLHELATHTRILNKELNNDTPIVSLVTGFQNGHNTYKIYQGNPLGMSHGIEIAKQHKVTYHQLIRRLEEKA</sequence>
<dbReference type="GO" id="GO:0030983">
    <property type="term" value="F:mismatched DNA binding"/>
    <property type="evidence" value="ECO:0007669"/>
    <property type="project" value="InterPro"/>
</dbReference>
<dbReference type="GO" id="GO:0005524">
    <property type="term" value="F:ATP binding"/>
    <property type="evidence" value="ECO:0007669"/>
    <property type="project" value="UniProtKB-KW"/>
</dbReference>
<dbReference type="Gene3D" id="1.10.1420.10">
    <property type="match status" value="1"/>
</dbReference>
<feature type="domain" description="DNA mismatch repair proteins mutS family" evidence="4">
    <location>
        <begin position="338"/>
        <end position="518"/>
    </location>
</feature>
<dbReference type="InterPro" id="IPR045076">
    <property type="entry name" value="MutS"/>
</dbReference>
<keyword evidence="2" id="KW-0067">ATP-binding</keyword>
<dbReference type="Pfam" id="PF00488">
    <property type="entry name" value="MutS_V"/>
    <property type="match status" value="1"/>
</dbReference>
<dbReference type="KEGG" id="vpy:HZI73_20760"/>
<accession>A0A8J8SIL8</accession>
<dbReference type="SMART" id="SM00534">
    <property type="entry name" value="MUTSac"/>
    <property type="match status" value="1"/>
</dbReference>
<reference evidence="5" key="1">
    <citation type="submission" date="2020-07" db="EMBL/GenBank/DDBJ databases">
        <title>Vallitalea pronyensis genome.</title>
        <authorList>
            <person name="Postec A."/>
        </authorList>
    </citation>
    <scope>NUCLEOTIDE SEQUENCE</scope>
    <source>
        <strain evidence="5">FatNI3</strain>
    </source>
</reference>
<dbReference type="SUPFAM" id="SSF52540">
    <property type="entry name" value="P-loop containing nucleoside triphosphate hydrolases"/>
    <property type="match status" value="1"/>
</dbReference>
<dbReference type="InterPro" id="IPR000432">
    <property type="entry name" value="DNA_mismatch_repair_MutS_C"/>
</dbReference>
<dbReference type="InterPro" id="IPR027417">
    <property type="entry name" value="P-loop_NTPase"/>
</dbReference>
<dbReference type="PANTHER" id="PTHR11361:SF34">
    <property type="entry name" value="DNA MISMATCH REPAIR PROTEIN MSH1, MITOCHONDRIAL"/>
    <property type="match status" value="1"/>
</dbReference>
<evidence type="ECO:0000256" key="3">
    <source>
        <dbReference type="ARBA" id="ARBA00023125"/>
    </source>
</evidence>
<dbReference type="Gene3D" id="3.40.50.300">
    <property type="entry name" value="P-loop containing nucleotide triphosphate hydrolases"/>
    <property type="match status" value="1"/>
</dbReference>
<organism evidence="5 6">
    <name type="scientific">Vallitalea pronyensis</name>
    <dbReference type="NCBI Taxonomy" id="1348613"/>
    <lineage>
        <taxon>Bacteria</taxon>
        <taxon>Bacillati</taxon>
        <taxon>Bacillota</taxon>
        <taxon>Clostridia</taxon>
        <taxon>Lachnospirales</taxon>
        <taxon>Vallitaleaceae</taxon>
        <taxon>Vallitalea</taxon>
    </lineage>
</organism>
<gene>
    <name evidence="5" type="ORF">HZI73_20760</name>
</gene>
<dbReference type="RefSeq" id="WP_212695276.1">
    <property type="nucleotide sequence ID" value="NZ_CP058649.1"/>
</dbReference>
<dbReference type="GO" id="GO:0006298">
    <property type="term" value="P:mismatch repair"/>
    <property type="evidence" value="ECO:0007669"/>
    <property type="project" value="InterPro"/>
</dbReference>
<keyword evidence="6" id="KW-1185">Reference proteome</keyword>
<evidence type="ECO:0000313" key="6">
    <source>
        <dbReference type="Proteomes" id="UP000683246"/>
    </source>
</evidence>
<evidence type="ECO:0000313" key="5">
    <source>
        <dbReference type="EMBL" id="QUI24584.1"/>
    </source>
</evidence>
<dbReference type="GO" id="GO:0005829">
    <property type="term" value="C:cytosol"/>
    <property type="evidence" value="ECO:0007669"/>
    <property type="project" value="TreeGrafter"/>
</dbReference>
<proteinExistence type="predicted"/>
<dbReference type="EMBL" id="CP058649">
    <property type="protein sequence ID" value="QUI24584.1"/>
    <property type="molecule type" value="Genomic_DNA"/>
</dbReference>
<evidence type="ECO:0000259" key="4">
    <source>
        <dbReference type="SMART" id="SM00534"/>
    </source>
</evidence>
<keyword evidence="1" id="KW-0547">Nucleotide-binding</keyword>
<dbReference type="PANTHER" id="PTHR11361">
    <property type="entry name" value="DNA MISMATCH REPAIR PROTEIN MUTS FAMILY MEMBER"/>
    <property type="match status" value="1"/>
</dbReference>
<dbReference type="GO" id="GO:0140664">
    <property type="term" value="F:ATP-dependent DNA damage sensor activity"/>
    <property type="evidence" value="ECO:0007669"/>
    <property type="project" value="InterPro"/>
</dbReference>
<dbReference type="AlphaFoldDB" id="A0A8J8SIL8"/>
<evidence type="ECO:0000256" key="1">
    <source>
        <dbReference type="ARBA" id="ARBA00022741"/>
    </source>
</evidence>
<evidence type="ECO:0000256" key="2">
    <source>
        <dbReference type="ARBA" id="ARBA00022840"/>
    </source>
</evidence>
<name>A0A8J8SIL8_9FIRM</name>
<keyword evidence="3" id="KW-0238">DNA-binding</keyword>
<dbReference type="InterPro" id="IPR036187">
    <property type="entry name" value="DNA_mismatch_repair_MutS_sf"/>
</dbReference>
<protein>
    <recommendedName>
        <fullName evidence="4">DNA mismatch repair proteins mutS family domain-containing protein</fullName>
    </recommendedName>
</protein>
<dbReference type="SUPFAM" id="SSF48334">
    <property type="entry name" value="DNA repair protein MutS, domain III"/>
    <property type="match status" value="1"/>
</dbReference>
<dbReference type="Proteomes" id="UP000683246">
    <property type="component" value="Chromosome"/>
</dbReference>